<dbReference type="OrthoDB" id="122785at2759"/>
<dbReference type="Gene3D" id="3.30.70.270">
    <property type="match status" value="1"/>
</dbReference>
<dbReference type="Proteomes" id="UP000198211">
    <property type="component" value="Unassembled WGS sequence"/>
</dbReference>
<dbReference type="CDD" id="cd01647">
    <property type="entry name" value="RT_LTR"/>
    <property type="match status" value="1"/>
</dbReference>
<evidence type="ECO:0000259" key="1">
    <source>
        <dbReference type="Pfam" id="PF00078"/>
    </source>
</evidence>
<dbReference type="InterPro" id="IPR053134">
    <property type="entry name" value="RNA-dir_DNA_polymerase"/>
</dbReference>
<evidence type="ECO:0000313" key="3">
    <source>
        <dbReference type="Proteomes" id="UP000198211"/>
    </source>
</evidence>
<organism evidence="2 3">
    <name type="scientific">Phytophthora megakarya</name>
    <dbReference type="NCBI Taxonomy" id="4795"/>
    <lineage>
        <taxon>Eukaryota</taxon>
        <taxon>Sar</taxon>
        <taxon>Stramenopiles</taxon>
        <taxon>Oomycota</taxon>
        <taxon>Peronosporomycetes</taxon>
        <taxon>Peronosporales</taxon>
        <taxon>Peronosporaceae</taxon>
        <taxon>Phytophthora</taxon>
    </lineage>
</organism>
<feature type="domain" description="Reverse transcriptase" evidence="1">
    <location>
        <begin position="76"/>
        <end position="165"/>
    </location>
</feature>
<dbReference type="Gene3D" id="3.10.10.10">
    <property type="entry name" value="HIV Type 1 Reverse Transcriptase, subunit A, domain 1"/>
    <property type="match status" value="1"/>
</dbReference>
<accession>A0A225WCI3</accession>
<proteinExistence type="predicted"/>
<dbReference type="PANTHER" id="PTHR24559:SF444">
    <property type="entry name" value="REVERSE TRANSCRIPTASE DOMAIN-CONTAINING PROTEIN"/>
    <property type="match status" value="1"/>
</dbReference>
<dbReference type="PANTHER" id="PTHR24559">
    <property type="entry name" value="TRANSPOSON TY3-I GAG-POL POLYPROTEIN"/>
    <property type="match status" value="1"/>
</dbReference>
<dbReference type="SUPFAM" id="SSF56672">
    <property type="entry name" value="DNA/RNA polymerases"/>
    <property type="match status" value="1"/>
</dbReference>
<comment type="caution">
    <text evidence="2">The sequence shown here is derived from an EMBL/GenBank/DDBJ whole genome shotgun (WGS) entry which is preliminary data.</text>
</comment>
<dbReference type="InterPro" id="IPR043502">
    <property type="entry name" value="DNA/RNA_pol_sf"/>
</dbReference>
<dbReference type="STRING" id="4795.A0A225WCI3"/>
<reference evidence="3" key="1">
    <citation type="submission" date="2017-03" db="EMBL/GenBank/DDBJ databases">
        <title>Phytopthora megakarya and P. palmivora, two closely related causual agents of cacao black pod achieved similar genome size and gene model numbers by different mechanisms.</title>
        <authorList>
            <person name="Ali S."/>
            <person name="Shao J."/>
            <person name="Larry D.J."/>
            <person name="Kronmiller B."/>
            <person name="Shen D."/>
            <person name="Strem M.D."/>
            <person name="Melnick R.L."/>
            <person name="Guiltinan M.J."/>
            <person name="Tyler B.M."/>
            <person name="Meinhardt L.W."/>
            <person name="Bailey B.A."/>
        </authorList>
    </citation>
    <scope>NUCLEOTIDE SEQUENCE [LARGE SCALE GENOMIC DNA]</scope>
    <source>
        <strain evidence="3">zdho120</strain>
    </source>
</reference>
<dbReference type="EMBL" id="NBNE01001227">
    <property type="protein sequence ID" value="OWZ14948.1"/>
    <property type="molecule type" value="Genomic_DNA"/>
</dbReference>
<dbReference type="InterPro" id="IPR000477">
    <property type="entry name" value="RT_dom"/>
</dbReference>
<dbReference type="Pfam" id="PF00078">
    <property type="entry name" value="RVT_1"/>
    <property type="match status" value="1"/>
</dbReference>
<keyword evidence="3" id="KW-1185">Reference proteome</keyword>
<protein>
    <submittedName>
        <fullName evidence="2">Pol Polyprotein</fullName>
    </submittedName>
</protein>
<evidence type="ECO:0000313" key="2">
    <source>
        <dbReference type="EMBL" id="OWZ14948.1"/>
    </source>
</evidence>
<sequence>MDGIDKELLLSLLRHYPTLLEPREGCPPMTTLGVEHGIHMGNEAPIKVRPRRHAQEELEAIGRTVDDMLRDRVVEESKQLNGVTSKGVYPLPRIDDTLDHLHGARRYTNLNMHSGYWQVPVALKDRDKTGFRTRKGVFKFVRVPFGLANTPGTFQRMVDAVLRGLT</sequence>
<name>A0A225WCI3_9STRA</name>
<dbReference type="AlphaFoldDB" id="A0A225WCI3"/>
<gene>
    <name evidence="2" type="ORF">PHMEG_00011497</name>
</gene>
<dbReference type="InterPro" id="IPR043128">
    <property type="entry name" value="Rev_trsase/Diguanyl_cyclase"/>
</dbReference>